<evidence type="ECO:0000256" key="1">
    <source>
        <dbReference type="SAM" id="MobiDB-lite"/>
    </source>
</evidence>
<dbReference type="AlphaFoldDB" id="A0A1H4QEJ7"/>
<feature type="region of interest" description="Disordered" evidence="1">
    <location>
        <begin position="116"/>
        <end position="196"/>
    </location>
</feature>
<feature type="compositionally biased region" description="Basic and acidic residues" evidence="1">
    <location>
        <begin position="126"/>
        <end position="146"/>
    </location>
</feature>
<accession>A0A1H4QEJ7</accession>
<evidence type="ECO:0000313" key="3">
    <source>
        <dbReference type="Proteomes" id="UP000183561"/>
    </source>
</evidence>
<name>A0A1H4QEJ7_9NOCA</name>
<reference evidence="3" key="1">
    <citation type="submission" date="2016-10" db="EMBL/GenBank/DDBJ databases">
        <authorList>
            <person name="Varghese N."/>
            <person name="Submissions S."/>
        </authorList>
    </citation>
    <scope>NUCLEOTIDE SEQUENCE [LARGE SCALE GENOMIC DNA]</scope>
    <source>
        <strain evidence="3">DSM 44498</strain>
    </source>
</reference>
<sequence>MWHTAFPRHFPGPRHDLRHAWPQNRRSYLRRCDPHARIPLLWLVVIDAQTLSGPIDIAAIRNVRRWSPGACVWCGDDNAVEMFRNEPRCGTCREKETVIDEARRFLGMYGLRPLGGTLQSDDDEEREHRVNARDARRDLNETKLSELPDPAAVRKALRPRAASVVSEPRSTAHSGTSSATASSRPSASRTSATPPVAPVRTDAVDVAALESRVTGLLDQLSAIDAQMNLIGEPAGLAARARISDLEKQRATVLRTLAALEKARIAAGQ</sequence>
<evidence type="ECO:0000313" key="2">
    <source>
        <dbReference type="EMBL" id="SEC17912.1"/>
    </source>
</evidence>
<organism evidence="2 3">
    <name type="scientific">Rhodococcus koreensis</name>
    <dbReference type="NCBI Taxonomy" id="99653"/>
    <lineage>
        <taxon>Bacteria</taxon>
        <taxon>Bacillati</taxon>
        <taxon>Actinomycetota</taxon>
        <taxon>Actinomycetes</taxon>
        <taxon>Mycobacteriales</taxon>
        <taxon>Nocardiaceae</taxon>
        <taxon>Rhodococcus</taxon>
    </lineage>
</organism>
<dbReference type="Proteomes" id="UP000183561">
    <property type="component" value="Unassembled WGS sequence"/>
</dbReference>
<keyword evidence="3" id="KW-1185">Reference proteome</keyword>
<dbReference type="EMBL" id="FNSV01000005">
    <property type="protein sequence ID" value="SEC17912.1"/>
    <property type="molecule type" value="Genomic_DNA"/>
</dbReference>
<protein>
    <submittedName>
        <fullName evidence="2">Uncharacterized protein</fullName>
    </submittedName>
</protein>
<proteinExistence type="predicted"/>
<feature type="compositionally biased region" description="Low complexity" evidence="1">
    <location>
        <begin position="169"/>
        <end position="194"/>
    </location>
</feature>
<gene>
    <name evidence="2" type="ORF">SAMN04490239_3163</name>
</gene>